<dbReference type="HOGENOM" id="CLU_1992638_0_0_1"/>
<name>A0A072NT93_9EURO</name>
<dbReference type="GeneID" id="25288020"/>
<evidence type="ECO:0000313" key="2">
    <source>
        <dbReference type="Proteomes" id="UP000027920"/>
    </source>
</evidence>
<comment type="caution">
    <text evidence="1">The sequence shown here is derived from an EMBL/GenBank/DDBJ whole genome shotgun (WGS) entry which is preliminary data.</text>
</comment>
<sequence>MSGSKKAGYASPSGARTVVIFAKLMAVEIHGFLDDALRNYAAWQQSRVRDPVRKAEIGKALDVLLKHHFDLGLLFEDQTTDFLVQAGVLLGTARRFCYRDDILNCMNKNKRPRLDREVENHEVRI</sequence>
<dbReference type="OrthoDB" id="4232626at2759"/>
<accession>A0A072NT93</accession>
<dbReference type="EMBL" id="AMGV01000077">
    <property type="protein sequence ID" value="KEF50816.1"/>
    <property type="molecule type" value="Genomic_DNA"/>
</dbReference>
<dbReference type="VEuPathDB" id="FungiDB:A1O9_13129"/>
<proteinExistence type="predicted"/>
<organism evidence="1 2">
    <name type="scientific">Exophiala aquamarina CBS 119918</name>
    <dbReference type="NCBI Taxonomy" id="1182545"/>
    <lineage>
        <taxon>Eukaryota</taxon>
        <taxon>Fungi</taxon>
        <taxon>Dikarya</taxon>
        <taxon>Ascomycota</taxon>
        <taxon>Pezizomycotina</taxon>
        <taxon>Eurotiomycetes</taxon>
        <taxon>Chaetothyriomycetidae</taxon>
        <taxon>Chaetothyriales</taxon>
        <taxon>Herpotrichiellaceae</taxon>
        <taxon>Exophiala</taxon>
    </lineage>
</organism>
<keyword evidence="2" id="KW-1185">Reference proteome</keyword>
<dbReference type="RefSeq" id="XP_013253406.1">
    <property type="nucleotide sequence ID" value="XM_013397952.1"/>
</dbReference>
<dbReference type="Proteomes" id="UP000027920">
    <property type="component" value="Unassembled WGS sequence"/>
</dbReference>
<evidence type="ECO:0000313" key="1">
    <source>
        <dbReference type="EMBL" id="KEF50816.1"/>
    </source>
</evidence>
<reference evidence="1 2" key="1">
    <citation type="submission" date="2013-03" db="EMBL/GenBank/DDBJ databases">
        <title>The Genome Sequence of Exophiala aquamarina CBS 119918.</title>
        <authorList>
            <consortium name="The Broad Institute Genomics Platform"/>
            <person name="Cuomo C."/>
            <person name="de Hoog S."/>
            <person name="Gorbushina A."/>
            <person name="Walker B."/>
            <person name="Young S.K."/>
            <person name="Zeng Q."/>
            <person name="Gargeya S."/>
            <person name="Fitzgerald M."/>
            <person name="Haas B."/>
            <person name="Abouelleil A."/>
            <person name="Allen A.W."/>
            <person name="Alvarado L."/>
            <person name="Arachchi H.M."/>
            <person name="Berlin A.M."/>
            <person name="Chapman S.B."/>
            <person name="Gainer-Dewar J."/>
            <person name="Goldberg J."/>
            <person name="Griggs A."/>
            <person name="Gujja S."/>
            <person name="Hansen M."/>
            <person name="Howarth C."/>
            <person name="Imamovic A."/>
            <person name="Ireland A."/>
            <person name="Larimer J."/>
            <person name="McCowan C."/>
            <person name="Murphy C."/>
            <person name="Pearson M."/>
            <person name="Poon T.W."/>
            <person name="Priest M."/>
            <person name="Roberts A."/>
            <person name="Saif S."/>
            <person name="Shea T."/>
            <person name="Sisk P."/>
            <person name="Sykes S."/>
            <person name="Wortman J."/>
            <person name="Nusbaum C."/>
            <person name="Birren B."/>
        </authorList>
    </citation>
    <scope>NUCLEOTIDE SEQUENCE [LARGE SCALE GENOMIC DNA]</scope>
    <source>
        <strain evidence="1 2">CBS 119918</strain>
    </source>
</reference>
<gene>
    <name evidence="1" type="ORF">A1O9_13129</name>
</gene>
<protein>
    <submittedName>
        <fullName evidence="1">Uncharacterized protein</fullName>
    </submittedName>
</protein>
<dbReference type="AlphaFoldDB" id="A0A072NT93"/>